<dbReference type="EMBL" id="AZRA01000089">
    <property type="protein sequence ID" value="KDB51290.1"/>
    <property type="molecule type" value="Genomic_DNA"/>
</dbReference>
<dbReference type="AntiFam" id="ANF00092">
    <property type="entry name" value="Shadow ORF (opposite soxA)"/>
</dbReference>
<protein>
    <submittedName>
        <fullName evidence="1">Uncharacterized protein</fullName>
    </submittedName>
</protein>
<dbReference type="Proteomes" id="UP000026714">
    <property type="component" value="Unassembled WGS sequence"/>
</dbReference>
<proteinExistence type="predicted"/>
<gene>
    <name evidence="1" type="ORF">X805_31030</name>
</gene>
<keyword evidence="2" id="KW-1185">Reference proteome</keyword>
<evidence type="ECO:0000313" key="1">
    <source>
        <dbReference type="EMBL" id="KDB51290.1"/>
    </source>
</evidence>
<reference evidence="1 2" key="1">
    <citation type="journal article" date="2014" name="FEMS Microbiol. Ecol.">
        <title>Sphaerotilus natans encrusted with nanoball-shaped Fe(III) oxide minerals formed by nitrate-reducing mixotrophic Fe(II) oxidation.</title>
        <authorList>
            <person name="Park S."/>
            <person name="Kim D.H."/>
            <person name="Lee J.H."/>
            <person name="Hur H.G."/>
        </authorList>
    </citation>
    <scope>NUCLEOTIDE SEQUENCE [LARGE SCALE GENOMIC DNA]</scope>
    <source>
        <strain evidence="1 2">DSM 6575</strain>
    </source>
</reference>
<comment type="caution">
    <text evidence="1">The sequence shown here is derived from an EMBL/GenBank/DDBJ whole genome shotgun (WGS) entry which is preliminary data.</text>
</comment>
<dbReference type="AlphaFoldDB" id="A0A059KIT3"/>
<accession>A0A059KIT3</accession>
<sequence length="902" mass="92626">MRRHRAVGVLADDDEALLGAQHMHALGAVGGDVEVGAGFHHRLPERLAVAGLDVELVAHLAREADAEDPAGQAGDGAGAPVHELELLRREIDVGAQAGEHLARLGAHQGHGGPVVGDRAHPDLELGPLGLVPALQPAQHLGRAAGGGGHVELGVGDAGGDAVIHDHAVLVEHQAVAALARCELAPGVRVDAVEELARVGAVDLDLAQRGGVHDGHAGACGAALAGHGRVQVLALLREVPGAHPVAHRFQLGLAGHVAGVDGGGAHRVEGLALHRAGQRAQAHRGVGGPVGGGADLGDRALEGARGDDEAVDVGQLALVGAEAQGGEALDVLDVLPVLADGELDVGGGHVVLVVDEGLGAGALGAAVGHTEHRARALARGAAAHRRGQQCRGAQLAQHLLHRLGGLGQRLLQIEGAGDRTDAGHALAALARRDEGGDALVPGRAAAVVAEQVHRGREAAGAQQRVAAQGRARAGDLVAVRVQLDQARSLDLAAPACLRHRKALVHGDARLQATGKAVVARIDHMHLGAGGGQRVGRVVDQVAGAGDHHRVAHAHAVAAQEGLAGRDCHHAGQVVVAEDQRALDRAGGQHDMAGADLVLPLARQVGLARADRQVILHQLDGQHQIVLVEAEGGGAAQAGHMRHRRQLGQRRGQEAVAVAPVDVGARVRQQPAAELALLVEQHGLQAGATRLQRRQQPGRTAPDHQHVDMVVEVVIVIRVGLGGRAAEAGELADHRLVGRPEAARPLEGLAVEARRHEARGAADDRLQVEVQRGPARGRARLQALVQLGLRGLDVGHGVRAFLHLHQRVGLLGAGADQAARAPVLEAARQAHLARRQQRRGQRVAGKSRQGLAVELEADRPAAVDAGAGNVDAAGGHARSPRPWAFISASNSGLPSASVQLPEIS</sequence>
<organism evidence="1 2">
    <name type="scientific">Sphaerotilus natans subsp. natans DSM 6575</name>
    <dbReference type="NCBI Taxonomy" id="1286631"/>
    <lineage>
        <taxon>Bacteria</taxon>
        <taxon>Pseudomonadati</taxon>
        <taxon>Pseudomonadota</taxon>
        <taxon>Betaproteobacteria</taxon>
        <taxon>Burkholderiales</taxon>
        <taxon>Sphaerotilaceae</taxon>
        <taxon>Sphaerotilus</taxon>
    </lineage>
</organism>
<name>A0A059KIT3_9BURK</name>
<evidence type="ECO:0000313" key="2">
    <source>
        <dbReference type="Proteomes" id="UP000026714"/>
    </source>
</evidence>